<comment type="subcellular location">
    <subcellularLocation>
        <location evidence="5">Cytoplasm</location>
    </subcellularLocation>
</comment>
<keyword evidence="2 5" id="KW-0479">Metal-binding</keyword>
<keyword evidence="4 5" id="KW-0862">Zinc</keyword>
<comment type="caution">
    <text evidence="7">The sequence shown here is derived from an EMBL/GenBank/DDBJ whole genome shotgun (WGS) entry which is preliminary data.</text>
</comment>
<dbReference type="GO" id="GO:0016740">
    <property type="term" value="F:transferase activity"/>
    <property type="evidence" value="ECO:0007669"/>
    <property type="project" value="UniProtKB-KW"/>
</dbReference>
<sequence length="178" mass="20429">MKSGLDLRYPIGTFESKGPVSAAQRGEWLESISALPGLVRQAVEGLTEEQLDTPYRPEGWTVRQVVHHLADSHMNSFIRFKLALTEEEPVIKPYEEQLWAELPDAKQLPVDISLRLLDSLHNRWTTLLHSLGESEWQRTLRHPASGMHTLEHMLGMYAWHGRHHTAQITGLLERNGWK</sequence>
<dbReference type="InterPro" id="IPR024775">
    <property type="entry name" value="DinB-like"/>
</dbReference>
<evidence type="ECO:0000256" key="3">
    <source>
        <dbReference type="ARBA" id="ARBA00022801"/>
    </source>
</evidence>
<name>A0ABW5PDE7_9BACL</name>
<keyword evidence="3 5" id="KW-0378">Hydrolase</keyword>
<evidence type="ECO:0000313" key="7">
    <source>
        <dbReference type="EMBL" id="MFD2612946.1"/>
    </source>
</evidence>
<dbReference type="Gene3D" id="1.20.120.450">
    <property type="entry name" value="dinb family like domain"/>
    <property type="match status" value="1"/>
</dbReference>
<dbReference type="NCBIfam" id="NF009807">
    <property type="entry name" value="PRK13291.1"/>
    <property type="match status" value="1"/>
</dbReference>
<evidence type="ECO:0000259" key="6">
    <source>
        <dbReference type="Pfam" id="PF12867"/>
    </source>
</evidence>
<feature type="binding site" evidence="5">
    <location>
        <position position="164"/>
    </location>
    <ligand>
        <name>Zn(2+)</name>
        <dbReference type="ChEBI" id="CHEBI:29105"/>
    </ligand>
</feature>
<gene>
    <name evidence="7" type="ORF">ACFSUF_10985</name>
</gene>
<comment type="function">
    <text evidence="5">Possible metal-dependent hydrolase.</text>
</comment>
<evidence type="ECO:0000256" key="4">
    <source>
        <dbReference type="ARBA" id="ARBA00022833"/>
    </source>
</evidence>
<comment type="similarity">
    <text evidence="5">Belongs to the metal hydrolase YfiT family.</text>
</comment>
<dbReference type="EMBL" id="JBHUME010000007">
    <property type="protein sequence ID" value="MFD2612946.1"/>
    <property type="molecule type" value="Genomic_DNA"/>
</dbReference>
<dbReference type="InterPro" id="IPR034660">
    <property type="entry name" value="DinB/YfiT-like"/>
</dbReference>
<protein>
    <recommendedName>
        <fullName evidence="5">Putative metal-dependent hydrolase ACFSUF_10985</fullName>
        <ecNumber evidence="5">3.-.-.-</ecNumber>
    </recommendedName>
</protein>
<dbReference type="EC" id="3.-.-.-" evidence="5"/>
<feature type="binding site" evidence="5">
    <location>
        <position position="68"/>
    </location>
    <ligand>
        <name>Zn(2+)</name>
        <dbReference type="ChEBI" id="CHEBI:29105"/>
    </ligand>
</feature>
<dbReference type="SUPFAM" id="SSF109854">
    <property type="entry name" value="DinB/YfiT-like putative metalloenzymes"/>
    <property type="match status" value="1"/>
</dbReference>
<dbReference type="InterPro" id="IPR023774">
    <property type="entry name" value="Put_metal_dep_hydrolase_YfiT"/>
</dbReference>
<evidence type="ECO:0000256" key="2">
    <source>
        <dbReference type="ARBA" id="ARBA00022723"/>
    </source>
</evidence>
<evidence type="ECO:0000256" key="1">
    <source>
        <dbReference type="ARBA" id="ARBA00022490"/>
    </source>
</evidence>
<reference evidence="8" key="1">
    <citation type="journal article" date="2019" name="Int. J. Syst. Evol. Microbiol.">
        <title>The Global Catalogue of Microorganisms (GCM) 10K type strain sequencing project: providing services to taxonomists for standard genome sequencing and annotation.</title>
        <authorList>
            <consortium name="The Broad Institute Genomics Platform"/>
            <consortium name="The Broad Institute Genome Sequencing Center for Infectious Disease"/>
            <person name="Wu L."/>
            <person name="Ma J."/>
        </authorList>
    </citation>
    <scope>NUCLEOTIDE SEQUENCE [LARGE SCALE GENOMIC DNA]</scope>
    <source>
        <strain evidence="8">KCTC 3950</strain>
    </source>
</reference>
<dbReference type="HAMAP" id="MF_01256">
    <property type="entry name" value="YfiT_hydrol"/>
    <property type="match status" value="1"/>
</dbReference>
<evidence type="ECO:0000313" key="8">
    <source>
        <dbReference type="Proteomes" id="UP001597541"/>
    </source>
</evidence>
<dbReference type="Proteomes" id="UP001597541">
    <property type="component" value="Unassembled WGS sequence"/>
</dbReference>
<keyword evidence="1 5" id="KW-0963">Cytoplasm</keyword>
<organism evidence="7 8">
    <name type="scientific">Paenibacillus gansuensis</name>
    <dbReference type="NCBI Taxonomy" id="306542"/>
    <lineage>
        <taxon>Bacteria</taxon>
        <taxon>Bacillati</taxon>
        <taxon>Bacillota</taxon>
        <taxon>Bacilli</taxon>
        <taxon>Bacillales</taxon>
        <taxon>Paenibacillaceae</taxon>
        <taxon>Paenibacillus</taxon>
    </lineage>
</organism>
<keyword evidence="7" id="KW-0808">Transferase</keyword>
<feature type="binding site" evidence="5">
    <location>
        <position position="160"/>
    </location>
    <ligand>
        <name>Zn(2+)</name>
        <dbReference type="ChEBI" id="CHEBI:29105"/>
    </ligand>
</feature>
<keyword evidence="8" id="KW-1185">Reference proteome</keyword>
<evidence type="ECO:0000256" key="5">
    <source>
        <dbReference type="HAMAP-Rule" id="MF_01256"/>
    </source>
</evidence>
<comment type="cofactor">
    <cofactor evidence="5">
        <name>Zn(2+)</name>
        <dbReference type="ChEBI" id="CHEBI:29105"/>
    </cofactor>
    <text evidence="5">Binds 1 zinc ion per subunit.</text>
</comment>
<feature type="domain" description="DinB-like" evidence="6">
    <location>
        <begin position="37"/>
        <end position="168"/>
    </location>
</feature>
<dbReference type="Pfam" id="PF12867">
    <property type="entry name" value="DinB_2"/>
    <property type="match status" value="1"/>
</dbReference>
<proteinExistence type="inferred from homology"/>
<comment type="subunit">
    <text evidence="5">Homodimer.</text>
</comment>
<accession>A0ABW5PDE7</accession>
<dbReference type="RefSeq" id="WP_377602812.1">
    <property type="nucleotide sequence ID" value="NZ_JBHUME010000007.1"/>
</dbReference>